<evidence type="ECO:0000313" key="3">
    <source>
        <dbReference type="EMBL" id="KAJ0224834.1"/>
    </source>
</evidence>
<dbReference type="PANTHER" id="PTHR31973">
    <property type="entry name" value="POLYPROTEIN, PUTATIVE-RELATED"/>
    <property type="match status" value="1"/>
</dbReference>
<dbReference type="PANTHER" id="PTHR31973:SF195">
    <property type="entry name" value="MUDR FAMILY TRANSPOSASE"/>
    <property type="match status" value="1"/>
</dbReference>
<dbReference type="Pfam" id="PF10551">
    <property type="entry name" value="MULE"/>
    <property type="match status" value="1"/>
</dbReference>
<keyword evidence="1" id="KW-0732">Signal</keyword>
<feature type="signal peptide" evidence="1">
    <location>
        <begin position="1"/>
        <end position="22"/>
    </location>
</feature>
<proteinExistence type="predicted"/>
<feature type="chain" id="PRO_5040259130" description="MULE transposase domain-containing protein" evidence="1">
    <location>
        <begin position="23"/>
        <end position="175"/>
    </location>
</feature>
<dbReference type="AlphaFoldDB" id="A0A9R1WJ95"/>
<dbReference type="InterPro" id="IPR018289">
    <property type="entry name" value="MULE_transposase_dom"/>
</dbReference>
<evidence type="ECO:0000313" key="4">
    <source>
        <dbReference type="Proteomes" id="UP000235145"/>
    </source>
</evidence>
<keyword evidence="4" id="KW-1185">Reference proteome</keyword>
<organism evidence="3 4">
    <name type="scientific">Lactuca sativa</name>
    <name type="common">Garden lettuce</name>
    <dbReference type="NCBI Taxonomy" id="4236"/>
    <lineage>
        <taxon>Eukaryota</taxon>
        <taxon>Viridiplantae</taxon>
        <taxon>Streptophyta</taxon>
        <taxon>Embryophyta</taxon>
        <taxon>Tracheophyta</taxon>
        <taxon>Spermatophyta</taxon>
        <taxon>Magnoliopsida</taxon>
        <taxon>eudicotyledons</taxon>
        <taxon>Gunneridae</taxon>
        <taxon>Pentapetalae</taxon>
        <taxon>asterids</taxon>
        <taxon>campanulids</taxon>
        <taxon>Asterales</taxon>
        <taxon>Asteraceae</taxon>
        <taxon>Cichorioideae</taxon>
        <taxon>Cichorieae</taxon>
        <taxon>Lactucinae</taxon>
        <taxon>Lactuca</taxon>
    </lineage>
</organism>
<feature type="domain" description="MULE transposase" evidence="2">
    <location>
        <begin position="39"/>
        <end position="114"/>
    </location>
</feature>
<evidence type="ECO:0000256" key="1">
    <source>
        <dbReference type="SAM" id="SignalP"/>
    </source>
</evidence>
<sequence>MAHHMWQHLSIFFSAFGPAINAFHLCRPIISIDACHLRDANNNILLVSYAIVDEETTHSWSWFLYQFRHFVAQDRQLSVILDWHQGIIHAMENLEEWKEPVGYHRFCLRHIKSNLMKKYKSVRLKSFCWDIGSTTQKRKFVKYKKQIKAINLEAWQYLDQIDKSQWYLFYDENHR</sequence>
<reference evidence="3 4" key="1">
    <citation type="journal article" date="2017" name="Nat. Commun.">
        <title>Genome assembly with in vitro proximity ligation data and whole-genome triplication in lettuce.</title>
        <authorList>
            <person name="Reyes-Chin-Wo S."/>
            <person name="Wang Z."/>
            <person name="Yang X."/>
            <person name="Kozik A."/>
            <person name="Arikit S."/>
            <person name="Song C."/>
            <person name="Xia L."/>
            <person name="Froenicke L."/>
            <person name="Lavelle D.O."/>
            <person name="Truco M.J."/>
            <person name="Xia R."/>
            <person name="Zhu S."/>
            <person name="Xu C."/>
            <person name="Xu H."/>
            <person name="Xu X."/>
            <person name="Cox K."/>
            <person name="Korf I."/>
            <person name="Meyers B.C."/>
            <person name="Michelmore R.W."/>
        </authorList>
    </citation>
    <scope>NUCLEOTIDE SEQUENCE [LARGE SCALE GENOMIC DNA]</scope>
    <source>
        <strain evidence="4">cv. Salinas</strain>
        <tissue evidence="3">Seedlings</tissue>
    </source>
</reference>
<dbReference type="Proteomes" id="UP000235145">
    <property type="component" value="Unassembled WGS sequence"/>
</dbReference>
<protein>
    <recommendedName>
        <fullName evidence="2">MULE transposase domain-containing protein</fullName>
    </recommendedName>
</protein>
<name>A0A9R1WJ95_LACSA</name>
<accession>A0A9R1WJ95</accession>
<evidence type="ECO:0000259" key="2">
    <source>
        <dbReference type="Pfam" id="PF10551"/>
    </source>
</evidence>
<gene>
    <name evidence="3" type="ORF">LSAT_V11C100029300</name>
</gene>
<dbReference type="EMBL" id="NBSK02000001">
    <property type="protein sequence ID" value="KAJ0224834.1"/>
    <property type="molecule type" value="Genomic_DNA"/>
</dbReference>
<comment type="caution">
    <text evidence="3">The sequence shown here is derived from an EMBL/GenBank/DDBJ whole genome shotgun (WGS) entry which is preliminary data.</text>
</comment>